<dbReference type="GO" id="GO:0070967">
    <property type="term" value="F:coenzyme F420 binding"/>
    <property type="evidence" value="ECO:0007669"/>
    <property type="project" value="TreeGrafter"/>
</dbReference>
<dbReference type="EMBL" id="PJMW01000004">
    <property type="protein sequence ID" value="PKV76602.1"/>
    <property type="molecule type" value="Genomic_DNA"/>
</dbReference>
<dbReference type="Gene3D" id="2.30.110.10">
    <property type="entry name" value="Electron Transport, Fmn-binding Protein, Chain A"/>
    <property type="match status" value="1"/>
</dbReference>
<gene>
    <name evidence="3" type="ORF">ATK86_7537</name>
</gene>
<comment type="caution">
    <text evidence="3">The sequence shown here is derived from an EMBL/GenBank/DDBJ whole genome shotgun (WGS) entry which is preliminary data.</text>
</comment>
<dbReference type="NCBIfam" id="TIGR00026">
    <property type="entry name" value="hi_GC_TIGR00026"/>
    <property type="match status" value="1"/>
</dbReference>
<dbReference type="InterPro" id="IPR012349">
    <property type="entry name" value="Split_barrel_FMN-bd"/>
</dbReference>
<organism evidence="3 4">
    <name type="scientific">Nocardia fluminea</name>
    <dbReference type="NCBI Taxonomy" id="134984"/>
    <lineage>
        <taxon>Bacteria</taxon>
        <taxon>Bacillati</taxon>
        <taxon>Actinomycetota</taxon>
        <taxon>Actinomycetes</taxon>
        <taxon>Mycobacteriales</taxon>
        <taxon>Nocardiaceae</taxon>
        <taxon>Nocardia</taxon>
    </lineage>
</organism>
<dbReference type="GO" id="GO:0005886">
    <property type="term" value="C:plasma membrane"/>
    <property type="evidence" value="ECO:0007669"/>
    <property type="project" value="TreeGrafter"/>
</dbReference>
<dbReference type="PANTHER" id="PTHR39428">
    <property type="entry name" value="F420H(2)-DEPENDENT QUINONE REDUCTASE RV1261C"/>
    <property type="match status" value="1"/>
</dbReference>
<name>A0A2N3V4P9_9NOCA</name>
<evidence type="ECO:0000256" key="2">
    <source>
        <dbReference type="ARBA" id="ARBA00049106"/>
    </source>
</evidence>
<dbReference type="AlphaFoldDB" id="A0A2N3V4P9"/>
<dbReference type="Proteomes" id="UP000233766">
    <property type="component" value="Unassembled WGS sequence"/>
</dbReference>
<protein>
    <submittedName>
        <fullName evidence="3">Deazaflavin-dependent oxidoreductase (Nitroreductase family)</fullName>
    </submittedName>
</protein>
<evidence type="ECO:0000256" key="1">
    <source>
        <dbReference type="ARBA" id="ARBA00008710"/>
    </source>
</evidence>
<dbReference type="GO" id="GO:0016491">
    <property type="term" value="F:oxidoreductase activity"/>
    <property type="evidence" value="ECO:0007669"/>
    <property type="project" value="InterPro"/>
</dbReference>
<dbReference type="Pfam" id="PF04075">
    <property type="entry name" value="F420H2_quin_red"/>
    <property type="match status" value="1"/>
</dbReference>
<evidence type="ECO:0000313" key="3">
    <source>
        <dbReference type="EMBL" id="PKV76602.1"/>
    </source>
</evidence>
<dbReference type="PANTHER" id="PTHR39428:SF3">
    <property type="entry name" value="DEAZAFLAVIN-DEPENDENT NITROREDUCTASE"/>
    <property type="match status" value="1"/>
</dbReference>
<sequence>MSDPNNPGPGRGTKRSWVARLVESCSQFANKREIYLGRRSTKLHVALYRRTKGRLGSRMPGWPDTRILLLDHVGAKTGTRRTSPLMFHTDGGTIAVAASKAGQPTHPAWFHNLKANPDTTIQIGDRTHPVRARVADDAERNLLWPRFIELFPSYDFYQRRAGDREIPIVILTPRT</sequence>
<comment type="similarity">
    <text evidence="1">Belongs to the F420H(2)-dependent quinone reductase family.</text>
</comment>
<reference evidence="3 4" key="1">
    <citation type="submission" date="2017-12" db="EMBL/GenBank/DDBJ databases">
        <title>Sequencing the genomes of 1000 Actinobacteria strains.</title>
        <authorList>
            <person name="Klenk H.-P."/>
        </authorList>
    </citation>
    <scope>NUCLEOTIDE SEQUENCE [LARGE SCALE GENOMIC DNA]</scope>
    <source>
        <strain evidence="3 4">DSM 44489</strain>
    </source>
</reference>
<dbReference type="RefSeq" id="WP_245915270.1">
    <property type="nucleotide sequence ID" value="NZ_PJMW01000004.1"/>
</dbReference>
<evidence type="ECO:0000313" key="4">
    <source>
        <dbReference type="Proteomes" id="UP000233766"/>
    </source>
</evidence>
<proteinExistence type="inferred from homology"/>
<dbReference type="SUPFAM" id="SSF50475">
    <property type="entry name" value="FMN-binding split barrel"/>
    <property type="match status" value="1"/>
</dbReference>
<accession>A0A2N3V4P9</accession>
<keyword evidence="4" id="KW-1185">Reference proteome</keyword>
<dbReference type="InterPro" id="IPR004378">
    <property type="entry name" value="F420H2_quin_Rdtase"/>
</dbReference>
<comment type="catalytic activity">
    <reaction evidence="2">
        <text>oxidized coenzyme F420-(gamma-L-Glu)(n) + a quinol + H(+) = reduced coenzyme F420-(gamma-L-Glu)(n) + a quinone</text>
        <dbReference type="Rhea" id="RHEA:39663"/>
        <dbReference type="Rhea" id="RHEA-COMP:12939"/>
        <dbReference type="Rhea" id="RHEA-COMP:14378"/>
        <dbReference type="ChEBI" id="CHEBI:15378"/>
        <dbReference type="ChEBI" id="CHEBI:24646"/>
        <dbReference type="ChEBI" id="CHEBI:132124"/>
        <dbReference type="ChEBI" id="CHEBI:133980"/>
        <dbReference type="ChEBI" id="CHEBI:139511"/>
    </reaction>
</comment>